<dbReference type="Pfam" id="PF09243">
    <property type="entry name" value="Rsm22"/>
    <property type="match status" value="1"/>
</dbReference>
<evidence type="ECO:0000256" key="7">
    <source>
        <dbReference type="ARBA" id="ARBA00045681"/>
    </source>
</evidence>
<gene>
    <name evidence="8" type="ORF">Vbra_5162</name>
</gene>
<keyword evidence="4" id="KW-0408">Iron</keyword>
<evidence type="ECO:0000256" key="5">
    <source>
        <dbReference type="ARBA" id="ARBA00023014"/>
    </source>
</evidence>
<sequence>MSARRHAVRLCVRPFGTSPAAAAAEAVPPPPAQGGIYRGFKFDRVADSKAKSPEELIELDQMAMVGMKSFKLTLKIRTIISEMLKRFGHKGDLEEMGKYMQMRLRTRTSAEVPRVLPSNLLPESEQGQSVVDKILSKPGYKELNELLQVAQSLPDESEVKKLAIAHAEDSRHKLYNMTSVSYSPQAALAHTAHRLPKQYAAFFRVLYEVTKRVPDFRPRTLVEYNAQSAPGIIAAHHIWEGGFTDTLAVEPSEHLTQIGKFLTSDFPSVRWQLQLYEVTHTFDLCLVSYALAGIKGQESREMLIKNLWNRINPGGCMVVIEPGTPTGFRFIHGVREIFIKELGDKKFHFVAPCPHEGMCPLAVTGKDWCHFSQRLHKIPHYIYNKGYRCNNIDDEKFSFLVIRKQPGPRVLYKTEDEAPFPALKSYFWPRIIYPSLKRGEHVLIDVCAAPQNFERLAVTKSQSHAFGYRQARTSMWGDLWRYPKRLCRPEARAYIPDETRSHLERKAKKAREALKALDSSQAEEFLKREKSHYGS</sequence>
<dbReference type="AlphaFoldDB" id="A0A0G4EM19"/>
<accession>A0A0G4EM19</accession>
<evidence type="ECO:0000313" key="8">
    <source>
        <dbReference type="EMBL" id="CEL98183.1"/>
    </source>
</evidence>
<dbReference type="OrthoDB" id="421327at2759"/>
<dbReference type="InParanoid" id="A0A0G4EM19"/>
<dbReference type="OMA" id="GFRMIHS"/>
<dbReference type="GO" id="GO:0008168">
    <property type="term" value="F:methyltransferase activity"/>
    <property type="evidence" value="ECO:0007669"/>
    <property type="project" value="InterPro"/>
</dbReference>
<name>A0A0G4EM19_VITBC</name>
<dbReference type="PANTHER" id="PTHR13184">
    <property type="entry name" value="37S RIBOSOMAL PROTEIN S22"/>
    <property type="match status" value="1"/>
</dbReference>
<dbReference type="SUPFAM" id="SSF53335">
    <property type="entry name" value="S-adenosyl-L-methionine-dependent methyltransferases"/>
    <property type="match status" value="1"/>
</dbReference>
<keyword evidence="2" id="KW-0479">Metal-binding</keyword>
<keyword evidence="9" id="KW-1185">Reference proteome</keyword>
<dbReference type="PhylomeDB" id="A0A0G4EM19"/>
<comment type="function">
    <text evidence="7">Mitochondrial ribosome (mitoribosome) assembly factor. Binds at the interface of the head and body domains of the mitochondrial small ribosomal subunit (mt-SSU), occluding the mRNA channel and preventing compaction of the head domain towards the body. Probable inactive methyltransferase: retains the characteristic folding and ability to bind S-adenosyl-L-methionine, but it probably lost its methyltransferase activity.</text>
</comment>
<evidence type="ECO:0000313" key="9">
    <source>
        <dbReference type="Proteomes" id="UP000041254"/>
    </source>
</evidence>
<dbReference type="GO" id="GO:0046872">
    <property type="term" value="F:metal ion binding"/>
    <property type="evidence" value="ECO:0007669"/>
    <property type="project" value="UniProtKB-KW"/>
</dbReference>
<evidence type="ECO:0000256" key="2">
    <source>
        <dbReference type="ARBA" id="ARBA00022723"/>
    </source>
</evidence>
<dbReference type="GO" id="GO:0003735">
    <property type="term" value="F:structural constituent of ribosome"/>
    <property type="evidence" value="ECO:0007669"/>
    <property type="project" value="TreeGrafter"/>
</dbReference>
<dbReference type="EMBL" id="CDMY01000264">
    <property type="protein sequence ID" value="CEL98183.1"/>
    <property type="molecule type" value="Genomic_DNA"/>
</dbReference>
<evidence type="ECO:0000256" key="6">
    <source>
        <dbReference type="ARBA" id="ARBA00023128"/>
    </source>
</evidence>
<dbReference type="InterPro" id="IPR029063">
    <property type="entry name" value="SAM-dependent_MTases_sf"/>
</dbReference>
<evidence type="ECO:0000256" key="4">
    <source>
        <dbReference type="ARBA" id="ARBA00023004"/>
    </source>
</evidence>
<keyword evidence="5" id="KW-0411">Iron-sulfur</keyword>
<dbReference type="GO" id="GO:0005763">
    <property type="term" value="C:mitochondrial small ribosomal subunit"/>
    <property type="evidence" value="ECO:0007669"/>
    <property type="project" value="TreeGrafter"/>
</dbReference>
<dbReference type="STRING" id="1169540.A0A0G4EM19"/>
<keyword evidence="3" id="KW-0809">Transit peptide</keyword>
<keyword evidence="6" id="KW-0496">Mitochondrion</keyword>
<organism evidence="8 9">
    <name type="scientific">Vitrella brassicaformis (strain CCMP3155)</name>
    <dbReference type="NCBI Taxonomy" id="1169540"/>
    <lineage>
        <taxon>Eukaryota</taxon>
        <taxon>Sar</taxon>
        <taxon>Alveolata</taxon>
        <taxon>Colpodellida</taxon>
        <taxon>Vitrellaceae</taxon>
        <taxon>Vitrella</taxon>
    </lineage>
</organism>
<protein>
    <submittedName>
        <fullName evidence="8">Uncharacterized protein</fullName>
    </submittedName>
</protein>
<dbReference type="PANTHER" id="PTHR13184:SF5">
    <property type="entry name" value="METHYLTRANSFERASE-LIKE PROTEIN 17, MITOCHONDRIAL"/>
    <property type="match status" value="1"/>
</dbReference>
<proteinExistence type="predicted"/>
<dbReference type="FunCoup" id="A0A0G4EM19">
    <property type="interactions" value="327"/>
</dbReference>
<dbReference type="GO" id="GO:0006412">
    <property type="term" value="P:translation"/>
    <property type="evidence" value="ECO:0007669"/>
    <property type="project" value="InterPro"/>
</dbReference>
<dbReference type="VEuPathDB" id="CryptoDB:Vbra_5162"/>
<evidence type="ECO:0000256" key="1">
    <source>
        <dbReference type="ARBA" id="ARBA00004173"/>
    </source>
</evidence>
<reference evidence="8 9" key="1">
    <citation type="submission" date="2014-11" db="EMBL/GenBank/DDBJ databases">
        <authorList>
            <person name="Zhu J."/>
            <person name="Qi W."/>
            <person name="Song R."/>
        </authorList>
    </citation>
    <scope>NUCLEOTIDE SEQUENCE [LARGE SCALE GENOMIC DNA]</scope>
</reference>
<dbReference type="Proteomes" id="UP000041254">
    <property type="component" value="Unassembled WGS sequence"/>
</dbReference>
<dbReference type="GO" id="GO:0051536">
    <property type="term" value="F:iron-sulfur cluster binding"/>
    <property type="evidence" value="ECO:0007669"/>
    <property type="project" value="UniProtKB-KW"/>
</dbReference>
<dbReference type="InterPro" id="IPR052571">
    <property type="entry name" value="Mt_RNA_Methyltransferase"/>
</dbReference>
<comment type="subcellular location">
    <subcellularLocation>
        <location evidence="1">Mitochondrion</location>
    </subcellularLocation>
</comment>
<evidence type="ECO:0000256" key="3">
    <source>
        <dbReference type="ARBA" id="ARBA00022946"/>
    </source>
</evidence>
<dbReference type="InterPro" id="IPR015324">
    <property type="entry name" value="Ribosomal_Rsm22-like"/>
</dbReference>